<dbReference type="RefSeq" id="WP_027951508.1">
    <property type="nucleotide sequence ID" value="NZ_JADU01000001.1"/>
</dbReference>
<protein>
    <submittedName>
        <fullName evidence="1">Uncharacterized protein</fullName>
    </submittedName>
</protein>
<accession>A0ABV5ZKB3</accession>
<proteinExistence type="predicted"/>
<gene>
    <name evidence="1" type="ORF">ACFFK8_08505</name>
</gene>
<organism evidence="1 2">
    <name type="scientific">Hallella seregens ATCC 51272</name>
    <dbReference type="NCBI Taxonomy" id="1336250"/>
    <lineage>
        <taxon>Bacteria</taxon>
        <taxon>Pseudomonadati</taxon>
        <taxon>Bacteroidota</taxon>
        <taxon>Bacteroidia</taxon>
        <taxon>Bacteroidales</taxon>
        <taxon>Prevotellaceae</taxon>
        <taxon>Hallella</taxon>
    </lineage>
</organism>
<comment type="caution">
    <text evidence="1">The sequence shown here is derived from an EMBL/GenBank/DDBJ whole genome shotgun (WGS) entry which is preliminary data.</text>
</comment>
<sequence length="168" mass="19113">MEQLLLDIINLISQQMPQIRTIDEDYGQLEFIDQEDRDTYPLVFPAVLIDAPTTDWTDIGDLAQQGTCQLRVRLIIDCYDDTHARSMTTERIKQRNKVRAQLHTLLQGYRPDGQKALIRTQSRFFTVNHGIKVYEATYTCALTEAVTERETVARPKVSLAVAGGIGSR</sequence>
<dbReference type="EMBL" id="JBHLZF010000002">
    <property type="protein sequence ID" value="MFB9897832.1"/>
    <property type="molecule type" value="Genomic_DNA"/>
</dbReference>
<reference evidence="1 2" key="1">
    <citation type="submission" date="2024-09" db="EMBL/GenBank/DDBJ databases">
        <authorList>
            <person name="Sun Q."/>
            <person name="Mori K."/>
        </authorList>
    </citation>
    <scope>NUCLEOTIDE SEQUENCE [LARGE SCALE GENOMIC DNA]</scope>
    <source>
        <strain evidence="1 2">ATCC 51272</strain>
    </source>
</reference>
<keyword evidence="2" id="KW-1185">Reference proteome</keyword>
<evidence type="ECO:0000313" key="2">
    <source>
        <dbReference type="Proteomes" id="UP001589688"/>
    </source>
</evidence>
<dbReference type="Proteomes" id="UP001589688">
    <property type="component" value="Unassembled WGS sequence"/>
</dbReference>
<name>A0ABV5ZKB3_9BACT</name>
<evidence type="ECO:0000313" key="1">
    <source>
        <dbReference type="EMBL" id="MFB9897832.1"/>
    </source>
</evidence>